<dbReference type="AlphaFoldDB" id="A0ABC9U1Z4"/>
<accession>A0ABC9U1Z4</accession>
<evidence type="ECO:0000313" key="2">
    <source>
        <dbReference type="Proteomes" id="UP000016491"/>
    </source>
</evidence>
<name>A0ABC9U1Z4_CLOSY</name>
<reference evidence="1 2" key="1">
    <citation type="submission" date="2013-07" db="EMBL/GenBank/DDBJ databases">
        <authorList>
            <person name="Weinstock G."/>
            <person name="Sodergren E."/>
            <person name="Wylie T."/>
            <person name="Fulton L."/>
            <person name="Fulton R."/>
            <person name="Fronick C."/>
            <person name="O'Laughlin M."/>
            <person name="Godfrey J."/>
            <person name="Miner T."/>
            <person name="Herter B."/>
            <person name="Appelbaum E."/>
            <person name="Cordes M."/>
            <person name="Lek S."/>
            <person name="Wollam A."/>
            <person name="Pepin K.H."/>
            <person name="Palsikar V.B."/>
            <person name="Mitreva M."/>
            <person name="Wilson R.K."/>
        </authorList>
    </citation>
    <scope>NUCLEOTIDE SEQUENCE [LARGE SCALE GENOMIC DNA]</scope>
    <source>
        <strain evidence="1 2">ATCC 14940</strain>
    </source>
</reference>
<proteinExistence type="predicted"/>
<gene>
    <name evidence="1" type="ORF">CLOSYM_00882</name>
</gene>
<organism evidence="1 2">
    <name type="scientific">[Clostridium] symbiosum ATCC 14940</name>
    <dbReference type="NCBI Taxonomy" id="411472"/>
    <lineage>
        <taxon>Bacteria</taxon>
        <taxon>Bacillati</taxon>
        <taxon>Bacillota</taxon>
        <taxon>Clostridia</taxon>
        <taxon>Lachnospirales</taxon>
        <taxon>Lachnospiraceae</taxon>
        <taxon>Otoolea</taxon>
    </lineage>
</organism>
<dbReference type="EMBL" id="AWSU01000072">
    <property type="protein sequence ID" value="ERI79450.1"/>
    <property type="molecule type" value="Genomic_DNA"/>
</dbReference>
<protein>
    <submittedName>
        <fullName evidence="1">Uncharacterized protein</fullName>
    </submittedName>
</protein>
<evidence type="ECO:0000313" key="1">
    <source>
        <dbReference type="EMBL" id="ERI79450.1"/>
    </source>
</evidence>
<sequence>MVYECIKAFCVDSVDDNGFCVDNECEQIQEGSMWKPDDSKTTLTGAEVRLNDLTGMRWIEISNERLGSHFKRLN</sequence>
<comment type="caution">
    <text evidence="1">The sequence shown here is derived from an EMBL/GenBank/DDBJ whole genome shotgun (WGS) entry which is preliminary data.</text>
</comment>
<dbReference type="Proteomes" id="UP000016491">
    <property type="component" value="Unassembled WGS sequence"/>
</dbReference>